<dbReference type="PIRSF" id="PIRSF006092">
    <property type="entry name" value="GreA_GreB"/>
    <property type="match status" value="1"/>
</dbReference>
<dbReference type="InterPro" id="IPR023459">
    <property type="entry name" value="Tscrpt_elong_fac_GreA/B_fam"/>
</dbReference>
<protein>
    <submittedName>
        <fullName evidence="3">GreA/GreB family elongation factor</fullName>
    </submittedName>
</protein>
<dbReference type="Pfam" id="PF01272">
    <property type="entry name" value="GreA_GreB"/>
    <property type="match status" value="1"/>
</dbReference>
<gene>
    <name evidence="3" type="ORF">KDW95_18250</name>
</gene>
<evidence type="ECO:0000313" key="3">
    <source>
        <dbReference type="EMBL" id="UTW11191.1"/>
    </source>
</evidence>
<reference evidence="3" key="1">
    <citation type="submission" date="2021-04" db="EMBL/GenBank/DDBJ databases">
        <title>Oceanospirillales bacteria with DddD are important DMSP degraders in coastal seawater.</title>
        <authorList>
            <person name="Liu J."/>
        </authorList>
    </citation>
    <scope>NUCLEOTIDE SEQUENCE</scope>
    <source>
        <strain evidence="3">D13-1</strain>
    </source>
</reference>
<feature type="domain" description="Transcription elongation factor GreA/GreB C-terminal" evidence="2">
    <location>
        <begin position="89"/>
        <end position="160"/>
    </location>
</feature>
<dbReference type="PANTHER" id="PTHR30437:SF6">
    <property type="entry name" value="TRANSCRIPTION ELONGATION FACTOR GREB"/>
    <property type="match status" value="1"/>
</dbReference>
<sequence>MSRAFVKEDSDQPEHLPDRPLSPHPNYMTPEGHRRMQAQLKQCEQEISALKAGADWAASSRLPPLERDLRYLRARLKSAQVIDAAALDASRVRFGCTVHFVDEQGTQHRFRIVGEDEADIAQGLLSWTSPLASALLGQEPGDSVRWQRPAGELEIEITAID</sequence>
<name>A0ABY5HFR0_9GAMM</name>
<dbReference type="EMBL" id="CP073347">
    <property type="protein sequence ID" value="UTW11191.1"/>
    <property type="molecule type" value="Genomic_DNA"/>
</dbReference>
<dbReference type="SUPFAM" id="SSF54534">
    <property type="entry name" value="FKBP-like"/>
    <property type="match status" value="1"/>
</dbReference>
<dbReference type="PROSITE" id="PS00830">
    <property type="entry name" value="GREAB_2"/>
    <property type="match status" value="1"/>
</dbReference>
<dbReference type="InterPro" id="IPR001437">
    <property type="entry name" value="Tscrpt_elong_fac_GreA/B_C"/>
</dbReference>
<organism evidence="3 4">
    <name type="scientific">Marinobacterium rhizophilum</name>
    <dbReference type="NCBI Taxonomy" id="420402"/>
    <lineage>
        <taxon>Bacteria</taxon>
        <taxon>Pseudomonadati</taxon>
        <taxon>Pseudomonadota</taxon>
        <taxon>Gammaproteobacteria</taxon>
        <taxon>Oceanospirillales</taxon>
        <taxon>Oceanospirillaceae</taxon>
        <taxon>Marinobacterium</taxon>
    </lineage>
</organism>
<dbReference type="RefSeq" id="WP_255853229.1">
    <property type="nucleotide sequence ID" value="NZ_CP073347.1"/>
</dbReference>
<keyword evidence="3" id="KW-0648">Protein biosynthesis</keyword>
<evidence type="ECO:0000259" key="2">
    <source>
        <dbReference type="Pfam" id="PF01272"/>
    </source>
</evidence>
<keyword evidence="4" id="KW-1185">Reference proteome</keyword>
<dbReference type="InterPro" id="IPR036953">
    <property type="entry name" value="GreA/GreB_C_sf"/>
</dbReference>
<evidence type="ECO:0000256" key="1">
    <source>
        <dbReference type="SAM" id="MobiDB-lite"/>
    </source>
</evidence>
<dbReference type="Proteomes" id="UP001058461">
    <property type="component" value="Chromosome"/>
</dbReference>
<dbReference type="PANTHER" id="PTHR30437">
    <property type="entry name" value="TRANSCRIPTION ELONGATION FACTOR GREA"/>
    <property type="match status" value="1"/>
</dbReference>
<evidence type="ECO:0000313" key="4">
    <source>
        <dbReference type="Proteomes" id="UP001058461"/>
    </source>
</evidence>
<keyword evidence="3" id="KW-0251">Elongation factor</keyword>
<accession>A0ABY5HFR0</accession>
<dbReference type="InterPro" id="IPR018151">
    <property type="entry name" value="TF_GreA/GreB_CS"/>
</dbReference>
<dbReference type="Gene3D" id="3.10.50.30">
    <property type="entry name" value="Transcription elongation factor, GreA/GreB, C-terminal domain"/>
    <property type="match status" value="1"/>
</dbReference>
<feature type="compositionally biased region" description="Basic and acidic residues" evidence="1">
    <location>
        <begin position="1"/>
        <end position="18"/>
    </location>
</feature>
<proteinExistence type="predicted"/>
<feature type="region of interest" description="Disordered" evidence="1">
    <location>
        <begin position="1"/>
        <end position="38"/>
    </location>
</feature>
<dbReference type="GO" id="GO:0003746">
    <property type="term" value="F:translation elongation factor activity"/>
    <property type="evidence" value="ECO:0007669"/>
    <property type="project" value="UniProtKB-KW"/>
</dbReference>